<dbReference type="InterPro" id="IPR001254">
    <property type="entry name" value="Trypsin_dom"/>
</dbReference>
<dbReference type="InterPro" id="IPR018114">
    <property type="entry name" value="TRYPSIN_HIS"/>
</dbReference>
<keyword evidence="4 6" id="KW-0378">Hydrolase</keyword>
<evidence type="ECO:0000313" key="10">
    <source>
        <dbReference type="Proteomes" id="UP000250991"/>
    </source>
</evidence>
<evidence type="ECO:0000256" key="3">
    <source>
        <dbReference type="ARBA" id="ARBA00022729"/>
    </source>
</evidence>
<feature type="region of interest" description="Disordered" evidence="7">
    <location>
        <begin position="289"/>
        <end position="311"/>
    </location>
</feature>
<evidence type="ECO:0000313" key="9">
    <source>
        <dbReference type="EMBL" id="SQD03912.1"/>
    </source>
</evidence>
<dbReference type="SUPFAM" id="SSF50494">
    <property type="entry name" value="Trypsin-like serine proteases"/>
    <property type="match status" value="1"/>
</dbReference>
<evidence type="ECO:0000256" key="2">
    <source>
        <dbReference type="ARBA" id="ARBA00022670"/>
    </source>
</evidence>
<dbReference type="STRING" id="585034.ECIAI1_1648"/>
<dbReference type="InterPro" id="IPR033116">
    <property type="entry name" value="TRYPSIN_SER"/>
</dbReference>
<accession>A0A2X3JH56</accession>
<feature type="chain" id="PRO_5015801817" description="Serine protease" evidence="6">
    <location>
        <begin position="22"/>
        <end position="311"/>
    </location>
</feature>
<protein>
    <recommendedName>
        <fullName evidence="6">Serine protease</fullName>
        <ecNumber evidence="6">3.4.21.-</ecNumber>
    </recommendedName>
</protein>
<evidence type="ECO:0000256" key="5">
    <source>
        <dbReference type="ARBA" id="ARBA00022825"/>
    </source>
</evidence>
<dbReference type="PANTHER" id="PTHR15462">
    <property type="entry name" value="SERINE PROTEASE"/>
    <property type="match status" value="1"/>
</dbReference>
<dbReference type="EC" id="3.4.21.-" evidence="6"/>
<dbReference type="GO" id="GO:0006508">
    <property type="term" value="P:proteolysis"/>
    <property type="evidence" value="ECO:0007669"/>
    <property type="project" value="UniProtKB-KW"/>
</dbReference>
<comment type="similarity">
    <text evidence="1 6">Belongs to the peptidase S1B family.</text>
</comment>
<keyword evidence="5 6" id="KW-0720">Serine protease</keyword>
<dbReference type="Gene3D" id="2.40.10.10">
    <property type="entry name" value="Trypsin-like serine proteases"/>
    <property type="match status" value="2"/>
</dbReference>
<keyword evidence="2 6" id="KW-0645">Protease</keyword>
<reference evidence="9 10" key="1">
    <citation type="submission" date="2018-06" db="EMBL/GenBank/DDBJ databases">
        <authorList>
            <consortium name="Pathogen Informatics"/>
            <person name="Doyle S."/>
        </authorList>
    </citation>
    <scope>NUCLEOTIDE SEQUENCE [LARGE SCALE GENOMIC DNA]</scope>
    <source>
        <strain evidence="9 10">NCTC8009</strain>
    </source>
</reference>
<dbReference type="PRINTS" id="PR00839">
    <property type="entry name" value="V8PROTEASE"/>
</dbReference>
<evidence type="ECO:0000256" key="6">
    <source>
        <dbReference type="RuleBase" id="RU004296"/>
    </source>
</evidence>
<keyword evidence="3 6" id="KW-0732">Signal</keyword>
<dbReference type="InterPro" id="IPR043504">
    <property type="entry name" value="Peptidase_S1_PA_chymotrypsin"/>
</dbReference>
<name>A0A2X3JH56_ECOLX</name>
<dbReference type="InterPro" id="IPR050966">
    <property type="entry name" value="Glutamyl_endopeptidase"/>
</dbReference>
<dbReference type="GO" id="GO:0004252">
    <property type="term" value="F:serine-type endopeptidase activity"/>
    <property type="evidence" value="ECO:0007669"/>
    <property type="project" value="InterPro"/>
</dbReference>
<feature type="signal peptide" evidence="6">
    <location>
        <begin position="1"/>
        <end position="21"/>
    </location>
</feature>
<gene>
    <name evidence="9" type="ORF">NCTC8009_04413</name>
</gene>
<dbReference type="InterPro" id="IPR008256">
    <property type="entry name" value="Peptidase_S1B"/>
</dbReference>
<sequence>MRTTIAVVLGAISLTSAFVFADKPDVAKSANDEVSTLFFGHDDRVPVNDTTQSPWDAVGQLETASGNLCTATLIAPNLALTAGHCLLTPPKGKADKAVALRFVSNKGLWRYDIHDIEGRVDPTLGKRLKADGDGWIVPPAAAPWDFGLIVLRNPPSGITPLPLFEGDKAALTAALKSAGRKVTQAGYPEDHLDTLYSHQNCEVTGWAQTSVMSHQCDTLPGDSGSPLMLHTDDGWQLIGVQSSAPAAKDRWRADNRAISVTGFRDKLDQLSQKIMFKRCPTVRAACSSGKFHHDHSSQQQDQAIQPLRFNR</sequence>
<dbReference type="AlphaFoldDB" id="A0A2X3JH56"/>
<proteinExistence type="inferred from homology"/>
<evidence type="ECO:0000259" key="8">
    <source>
        <dbReference type="Pfam" id="PF00089"/>
    </source>
</evidence>
<dbReference type="EMBL" id="UARW01000010">
    <property type="protein sequence ID" value="SQD03912.1"/>
    <property type="molecule type" value="Genomic_DNA"/>
</dbReference>
<dbReference type="PROSITE" id="PS00135">
    <property type="entry name" value="TRYPSIN_SER"/>
    <property type="match status" value="1"/>
</dbReference>
<dbReference type="Pfam" id="PF00089">
    <property type="entry name" value="Trypsin"/>
    <property type="match status" value="1"/>
</dbReference>
<evidence type="ECO:0000256" key="4">
    <source>
        <dbReference type="ARBA" id="ARBA00022801"/>
    </source>
</evidence>
<dbReference type="Proteomes" id="UP000250991">
    <property type="component" value="Unassembled WGS sequence"/>
</dbReference>
<dbReference type="InterPro" id="IPR009003">
    <property type="entry name" value="Peptidase_S1_PA"/>
</dbReference>
<dbReference type="PROSITE" id="PS00134">
    <property type="entry name" value="TRYPSIN_HIS"/>
    <property type="match status" value="1"/>
</dbReference>
<dbReference type="PANTHER" id="PTHR15462:SF8">
    <property type="entry name" value="SERINE PROTEASE"/>
    <property type="match status" value="1"/>
</dbReference>
<evidence type="ECO:0000256" key="7">
    <source>
        <dbReference type="SAM" id="MobiDB-lite"/>
    </source>
</evidence>
<evidence type="ECO:0000256" key="1">
    <source>
        <dbReference type="ARBA" id="ARBA00008764"/>
    </source>
</evidence>
<organism evidence="9 10">
    <name type="scientific">Escherichia coli</name>
    <dbReference type="NCBI Taxonomy" id="562"/>
    <lineage>
        <taxon>Bacteria</taxon>
        <taxon>Pseudomonadati</taxon>
        <taxon>Pseudomonadota</taxon>
        <taxon>Gammaproteobacteria</taxon>
        <taxon>Enterobacterales</taxon>
        <taxon>Enterobacteriaceae</taxon>
        <taxon>Escherichia</taxon>
    </lineage>
</organism>
<feature type="domain" description="Peptidase S1" evidence="8">
    <location>
        <begin position="50"/>
        <end position="244"/>
    </location>
</feature>